<name>A0ACC0IVA7_9ERIC</name>
<comment type="caution">
    <text evidence="1">The sequence shown here is derived from an EMBL/GenBank/DDBJ whole genome shotgun (WGS) entry which is preliminary data.</text>
</comment>
<reference evidence="1 2" key="1">
    <citation type="journal article" date="2022" name="Plant J.">
        <title>Chromosome-level genome of Camellia lanceoleosa provides a valuable resource for understanding genome evolution and self-incompatibility.</title>
        <authorList>
            <person name="Gong W."/>
            <person name="Xiao S."/>
            <person name="Wang L."/>
            <person name="Liao Z."/>
            <person name="Chang Y."/>
            <person name="Mo W."/>
            <person name="Hu G."/>
            <person name="Li W."/>
            <person name="Zhao G."/>
            <person name="Zhu H."/>
            <person name="Hu X."/>
            <person name="Ji K."/>
            <person name="Xiang X."/>
            <person name="Song Q."/>
            <person name="Yuan D."/>
            <person name="Jin S."/>
            <person name="Zhang L."/>
        </authorList>
    </citation>
    <scope>NUCLEOTIDE SEQUENCE [LARGE SCALE GENOMIC DNA]</scope>
    <source>
        <strain evidence="1">SQ_2022a</strain>
    </source>
</reference>
<organism evidence="1 2">
    <name type="scientific">Camellia lanceoleosa</name>
    <dbReference type="NCBI Taxonomy" id="1840588"/>
    <lineage>
        <taxon>Eukaryota</taxon>
        <taxon>Viridiplantae</taxon>
        <taxon>Streptophyta</taxon>
        <taxon>Embryophyta</taxon>
        <taxon>Tracheophyta</taxon>
        <taxon>Spermatophyta</taxon>
        <taxon>Magnoliopsida</taxon>
        <taxon>eudicotyledons</taxon>
        <taxon>Gunneridae</taxon>
        <taxon>Pentapetalae</taxon>
        <taxon>asterids</taxon>
        <taxon>Ericales</taxon>
        <taxon>Theaceae</taxon>
        <taxon>Camellia</taxon>
    </lineage>
</organism>
<evidence type="ECO:0000313" key="1">
    <source>
        <dbReference type="EMBL" id="KAI8029405.1"/>
    </source>
</evidence>
<proteinExistence type="predicted"/>
<evidence type="ECO:0000313" key="2">
    <source>
        <dbReference type="Proteomes" id="UP001060215"/>
    </source>
</evidence>
<protein>
    <submittedName>
        <fullName evidence="1">Uncharacterized protein</fullName>
    </submittedName>
</protein>
<dbReference type="Proteomes" id="UP001060215">
    <property type="component" value="Chromosome 1"/>
</dbReference>
<dbReference type="EMBL" id="CM045758">
    <property type="protein sequence ID" value="KAI8029405.1"/>
    <property type="molecule type" value="Genomic_DNA"/>
</dbReference>
<accession>A0ACC0IVA7</accession>
<sequence>MAKAATDSKSVALLVDVDAIAPALPDLYLSEHAAGATHVSKDTLASVVSAAAKNAGDTRDSATSAHDSAEKVGNRNHSQISVGLLGYFYAACRFLVCETCTVCTLFCCSSS</sequence>
<keyword evidence="2" id="KW-1185">Reference proteome</keyword>
<gene>
    <name evidence="1" type="ORF">LOK49_LG01G01730</name>
</gene>